<evidence type="ECO:0000313" key="2">
    <source>
        <dbReference type="Proteomes" id="UP000494105"/>
    </source>
</evidence>
<gene>
    <name evidence="1" type="ORF">LMG1861_03771</name>
</gene>
<reference evidence="1 2" key="1">
    <citation type="submission" date="2020-04" db="EMBL/GenBank/DDBJ databases">
        <authorList>
            <person name="De Canck E."/>
        </authorList>
    </citation>
    <scope>NUCLEOTIDE SEQUENCE [LARGE SCALE GENOMIC DNA]</scope>
    <source>
        <strain evidence="1 2">LMG 1861</strain>
    </source>
</reference>
<accession>A0A6S7DGI5</accession>
<evidence type="ECO:0000313" key="1">
    <source>
        <dbReference type="EMBL" id="CAB3890391.1"/>
    </source>
</evidence>
<dbReference type="EMBL" id="CADILD010000002">
    <property type="protein sequence ID" value="CAB3890391.1"/>
    <property type="molecule type" value="Genomic_DNA"/>
</dbReference>
<sequence>MTDPGPNTSTAPDEALSSLMGAALNVPIPLIQAAPVQRDSEGYWTHPAHPEFEESQSAEAAAWVKAQQVETHIAYLESEAEDHPAVVAYWGDTGDSNISTWEPPRPDGDGWFVLSIHDTEDWGPVCIWVRRAAQQGKGGAA</sequence>
<protein>
    <submittedName>
        <fullName evidence="1">Uncharacterized protein</fullName>
    </submittedName>
</protein>
<dbReference type="AlphaFoldDB" id="A0A6S7DGI5"/>
<name>A0A6S7DGI5_9BURK</name>
<organism evidence="1 2">
    <name type="scientific">Achromobacter piechaudii</name>
    <dbReference type="NCBI Taxonomy" id="72556"/>
    <lineage>
        <taxon>Bacteria</taxon>
        <taxon>Pseudomonadati</taxon>
        <taxon>Pseudomonadota</taxon>
        <taxon>Betaproteobacteria</taxon>
        <taxon>Burkholderiales</taxon>
        <taxon>Alcaligenaceae</taxon>
        <taxon>Achromobacter</taxon>
    </lineage>
</organism>
<dbReference type="RefSeq" id="WP_175129186.1">
    <property type="nucleotide sequence ID" value="NZ_CADILD010000002.1"/>
</dbReference>
<dbReference type="Proteomes" id="UP000494105">
    <property type="component" value="Unassembled WGS sequence"/>
</dbReference>
<proteinExistence type="predicted"/>